<reference evidence="1" key="1">
    <citation type="submission" date="2014-11" db="EMBL/GenBank/DDBJ databases">
        <authorList>
            <person name="Amaro Gonzalez C."/>
        </authorList>
    </citation>
    <scope>NUCLEOTIDE SEQUENCE</scope>
</reference>
<dbReference type="EMBL" id="GBXM01006073">
    <property type="protein sequence ID" value="JAI02505.1"/>
    <property type="molecule type" value="Transcribed_RNA"/>
</dbReference>
<accession>A0A0E9XIL3</accession>
<sequence length="174" mass="19235">MQCHVKQEADNKQEPIKCWKKCNAELDCGHICSGNCFQCAGGSAHLPCASPCNAQLICFHRCHKGCNQGCAPCTKPCETQCYHRKCPKLCSEACPPCTAPCGWRCKHHQCTRLCHEPCDRPPCEVACYKKLKCGHSCIGMCGEPCPQKCRVCNAEEVSELFFGKRPIPRPALCS</sequence>
<name>A0A0E9XIL3_ANGAN</name>
<reference evidence="1" key="2">
    <citation type="journal article" date="2015" name="Fish Shellfish Immunol.">
        <title>Early steps in the European eel (Anguilla anguilla)-Vibrio vulnificus interaction in the gills: Role of the RtxA13 toxin.</title>
        <authorList>
            <person name="Callol A."/>
            <person name="Pajuelo D."/>
            <person name="Ebbesson L."/>
            <person name="Teles M."/>
            <person name="MacKenzie S."/>
            <person name="Amaro C."/>
        </authorList>
    </citation>
    <scope>NUCLEOTIDE SEQUENCE</scope>
</reference>
<proteinExistence type="predicted"/>
<evidence type="ECO:0000313" key="1">
    <source>
        <dbReference type="EMBL" id="JAI02505.1"/>
    </source>
</evidence>
<dbReference type="AlphaFoldDB" id="A0A0E9XIL3"/>
<organism evidence="1">
    <name type="scientific">Anguilla anguilla</name>
    <name type="common">European freshwater eel</name>
    <name type="synonym">Muraena anguilla</name>
    <dbReference type="NCBI Taxonomy" id="7936"/>
    <lineage>
        <taxon>Eukaryota</taxon>
        <taxon>Metazoa</taxon>
        <taxon>Chordata</taxon>
        <taxon>Craniata</taxon>
        <taxon>Vertebrata</taxon>
        <taxon>Euteleostomi</taxon>
        <taxon>Actinopterygii</taxon>
        <taxon>Neopterygii</taxon>
        <taxon>Teleostei</taxon>
        <taxon>Anguilliformes</taxon>
        <taxon>Anguillidae</taxon>
        <taxon>Anguilla</taxon>
    </lineage>
</organism>
<protein>
    <submittedName>
        <fullName evidence="1">Uncharacterized protein</fullName>
    </submittedName>
</protein>